<name>A0A2K5TMC1_MACFA</name>
<dbReference type="GO" id="GO:0005829">
    <property type="term" value="C:cytosol"/>
    <property type="evidence" value="ECO:0007669"/>
    <property type="project" value="Ensembl"/>
</dbReference>
<dbReference type="GO" id="GO:0048024">
    <property type="term" value="P:regulation of mRNA splicing, via spliceosome"/>
    <property type="evidence" value="ECO:0007669"/>
    <property type="project" value="Ensembl"/>
</dbReference>
<dbReference type="PRINTS" id="PR00302">
    <property type="entry name" value="LUPUSLA"/>
</dbReference>
<reference evidence="9" key="2">
    <citation type="submission" date="2018-02" db="UniProtKB">
        <authorList>
            <consortium name="Ensembl"/>
        </authorList>
    </citation>
    <scope>IDENTIFICATION</scope>
</reference>
<keyword evidence="3" id="KW-0805">Transcription regulation</keyword>
<dbReference type="EMBL" id="AQIA01055910">
    <property type="status" value="NOT_ANNOTATED_CDS"/>
    <property type="molecule type" value="Genomic_DNA"/>
</dbReference>
<dbReference type="Gene3D" id="1.10.10.10">
    <property type="entry name" value="Winged helix-like DNA-binding domain superfamily/Winged helix DNA-binding domain"/>
    <property type="match status" value="1"/>
</dbReference>
<dbReference type="Bgee" id="ENSMFAG00000036506">
    <property type="expression patterns" value="Expressed in heart and 13 other cell types or tissues"/>
</dbReference>
<dbReference type="GO" id="GO:0000494">
    <property type="term" value="P:box C/D sno(s)RNA 3'-end processing"/>
    <property type="evidence" value="ECO:0007669"/>
    <property type="project" value="Ensembl"/>
</dbReference>
<dbReference type="PROSITE" id="PS50961">
    <property type="entry name" value="HTH_LA"/>
    <property type="match status" value="1"/>
</dbReference>
<evidence type="ECO:0000256" key="5">
    <source>
        <dbReference type="ARBA" id="ARBA00023242"/>
    </source>
</evidence>
<dbReference type="GO" id="GO:0120259">
    <property type="term" value="C:7SK snRNP"/>
    <property type="evidence" value="ECO:0007669"/>
    <property type="project" value="Ensembl"/>
</dbReference>
<gene>
    <name evidence="9" type="primary">LARP7</name>
</gene>
<dbReference type="EMBL" id="AQIA01055911">
    <property type="status" value="NOT_ANNOTATED_CDS"/>
    <property type="molecule type" value="Genomic_DNA"/>
</dbReference>
<evidence type="ECO:0000256" key="4">
    <source>
        <dbReference type="ARBA" id="ARBA00023163"/>
    </source>
</evidence>
<keyword evidence="10" id="KW-1185">Reference proteome</keyword>
<keyword evidence="4" id="KW-0804">Transcription</keyword>
<dbReference type="GO" id="GO:0097322">
    <property type="term" value="F:7SK snRNA binding"/>
    <property type="evidence" value="ECO:0007669"/>
    <property type="project" value="Ensembl"/>
</dbReference>
<keyword evidence="5" id="KW-0539">Nucleus</keyword>
<dbReference type="VEuPathDB" id="HostDB:ENSMFAG00000036506"/>
<dbReference type="InterPro" id="IPR034946">
    <property type="entry name" value="LARP7_La"/>
</dbReference>
<feature type="region of interest" description="Disordered" evidence="7">
    <location>
        <begin position="1"/>
        <end position="28"/>
    </location>
</feature>
<dbReference type="Ensembl" id="ENSMFAT00000029366">
    <property type="protein sequence ID" value="ENSMFAP00000001189"/>
    <property type="gene ID" value="ENSMFAG00000036506"/>
</dbReference>
<protein>
    <submittedName>
        <fullName evidence="9">La-related protein 7</fullName>
    </submittedName>
</protein>
<evidence type="ECO:0000256" key="2">
    <source>
        <dbReference type="ARBA" id="ARBA00022884"/>
    </source>
</evidence>
<evidence type="ECO:0000259" key="8">
    <source>
        <dbReference type="PROSITE" id="PS50961"/>
    </source>
</evidence>
<dbReference type="InterPro" id="IPR006630">
    <property type="entry name" value="La_HTH"/>
</dbReference>
<dbReference type="GO" id="GO:1905382">
    <property type="term" value="P:positive regulation of snRNA transcription by RNA polymerase II"/>
    <property type="evidence" value="ECO:0007669"/>
    <property type="project" value="Ensembl"/>
</dbReference>
<dbReference type="CDD" id="cd08032">
    <property type="entry name" value="LARP_7"/>
    <property type="match status" value="1"/>
</dbReference>
<dbReference type="FunFam" id="1.10.10.10:FF:000158">
    <property type="entry name" value="La ribonucleoprotein domain family member 7"/>
    <property type="match status" value="1"/>
</dbReference>
<comment type="subcellular location">
    <subcellularLocation>
        <location evidence="1">Nucleus</location>
    </subcellularLocation>
</comment>
<dbReference type="GeneTree" id="ENSGT00940000154949"/>
<feature type="compositionally biased region" description="Polar residues" evidence="7">
    <location>
        <begin position="1"/>
        <end position="10"/>
    </location>
</feature>
<evidence type="ECO:0000256" key="1">
    <source>
        <dbReference type="ARBA" id="ARBA00004123"/>
    </source>
</evidence>
<dbReference type="AlphaFoldDB" id="A0A2K5TMC1"/>
<dbReference type="GO" id="GO:1990438">
    <property type="term" value="P:U6 2'-O-snRNA methylation"/>
    <property type="evidence" value="ECO:0007669"/>
    <property type="project" value="Ensembl"/>
</dbReference>
<dbReference type="SUPFAM" id="SSF46785">
    <property type="entry name" value="Winged helix' DNA-binding domain"/>
    <property type="match status" value="1"/>
</dbReference>
<feature type="domain" description="HTH La-type RNA-binding" evidence="8">
    <location>
        <begin position="28"/>
        <end position="122"/>
    </location>
</feature>
<dbReference type="GO" id="GO:0032897">
    <property type="term" value="P:negative regulation of viral transcription"/>
    <property type="evidence" value="ECO:0007669"/>
    <property type="project" value="Ensembl"/>
</dbReference>
<dbReference type="InterPro" id="IPR036390">
    <property type="entry name" value="WH_DNA-bd_sf"/>
</dbReference>
<organism evidence="9 10">
    <name type="scientific">Macaca fascicularis</name>
    <name type="common">Crab-eating macaque</name>
    <name type="synonym">Cynomolgus monkey</name>
    <dbReference type="NCBI Taxonomy" id="9541"/>
    <lineage>
        <taxon>Eukaryota</taxon>
        <taxon>Metazoa</taxon>
        <taxon>Chordata</taxon>
        <taxon>Craniata</taxon>
        <taxon>Vertebrata</taxon>
        <taxon>Euteleostomi</taxon>
        <taxon>Mammalia</taxon>
        <taxon>Eutheria</taxon>
        <taxon>Euarchontoglires</taxon>
        <taxon>Primates</taxon>
        <taxon>Haplorrhini</taxon>
        <taxon>Catarrhini</taxon>
        <taxon>Cercopithecidae</taxon>
        <taxon>Cercopithecinae</taxon>
        <taxon>Macaca</taxon>
    </lineage>
</organism>
<evidence type="ECO:0000313" key="10">
    <source>
        <dbReference type="Proteomes" id="UP000233100"/>
    </source>
</evidence>
<accession>A0A2K5TMC1</accession>
<dbReference type="PANTHER" id="PTHR22792:SF62">
    <property type="entry name" value="LA-RELATED PROTEIN 7"/>
    <property type="match status" value="1"/>
</dbReference>
<sequence length="228" mass="27222">METESGNQKNIMEEESTEKKKEVEKKKRSRVKQVLADIAKQVDFWFGDANLHKDRFLREQIEKSRDGYVDISLLVSFNKMKKLTTDGKLIARALRSSAVVELDLEGTRIRRKKPLGERPKDEDERTVYVELLPKNVNHSWIERVFGKCVYHIISLLEIQRDLRLWNLKQKNKQQRQLSFLTTHQKKHQENLAYFLKHIFQYLSRWPNEKGRQCPSQRGKYGHNQHQHQ</sequence>
<evidence type="ECO:0000256" key="7">
    <source>
        <dbReference type="SAM" id="MobiDB-lite"/>
    </source>
</evidence>
<dbReference type="GO" id="GO:0000122">
    <property type="term" value="P:negative regulation of transcription by RNA polymerase II"/>
    <property type="evidence" value="ECO:0007669"/>
    <property type="project" value="Ensembl"/>
</dbReference>
<dbReference type="InterPro" id="IPR045180">
    <property type="entry name" value="La_dom_prot"/>
</dbReference>
<dbReference type="GO" id="GO:1904871">
    <property type="term" value="P:positive regulation of protein localization to Cajal body"/>
    <property type="evidence" value="ECO:0007669"/>
    <property type="project" value="Ensembl"/>
</dbReference>
<keyword evidence="2 6" id="KW-0694">RNA-binding</keyword>
<evidence type="ECO:0000256" key="6">
    <source>
        <dbReference type="PROSITE-ProRule" id="PRU00332"/>
    </source>
</evidence>
<proteinExistence type="predicted"/>
<evidence type="ECO:0000313" key="9">
    <source>
        <dbReference type="Ensembl" id="ENSMFAP00000001189"/>
    </source>
</evidence>
<dbReference type="InterPro" id="IPR002344">
    <property type="entry name" value="Lupus_La"/>
</dbReference>
<dbReference type="GO" id="GO:0005654">
    <property type="term" value="C:nucleoplasm"/>
    <property type="evidence" value="ECO:0007669"/>
    <property type="project" value="Ensembl"/>
</dbReference>
<dbReference type="InterPro" id="IPR036388">
    <property type="entry name" value="WH-like_DNA-bd_sf"/>
</dbReference>
<dbReference type="Pfam" id="PF05383">
    <property type="entry name" value="La"/>
    <property type="match status" value="1"/>
</dbReference>
<dbReference type="SMART" id="SM00715">
    <property type="entry name" value="LA"/>
    <property type="match status" value="1"/>
</dbReference>
<dbReference type="PANTHER" id="PTHR22792">
    <property type="entry name" value="LUPUS LA PROTEIN-RELATED"/>
    <property type="match status" value="1"/>
</dbReference>
<reference evidence="9 10" key="1">
    <citation type="submission" date="2013-03" db="EMBL/GenBank/DDBJ databases">
        <authorList>
            <person name="Warren W."/>
            <person name="Wilson R.K."/>
        </authorList>
    </citation>
    <scope>NUCLEOTIDE SEQUENCE</scope>
</reference>
<dbReference type="GO" id="GO:0017070">
    <property type="term" value="F:U6 snRNA binding"/>
    <property type="evidence" value="ECO:0007669"/>
    <property type="project" value="Ensembl"/>
</dbReference>
<dbReference type="Proteomes" id="UP000233100">
    <property type="component" value="Chromosome 5"/>
</dbReference>
<evidence type="ECO:0000256" key="3">
    <source>
        <dbReference type="ARBA" id="ARBA00023015"/>
    </source>
</evidence>